<keyword evidence="5" id="KW-1185">Reference proteome</keyword>
<feature type="transmembrane region" description="Helical" evidence="1">
    <location>
        <begin position="563"/>
        <end position="584"/>
    </location>
</feature>
<organism evidence="3 4">
    <name type="scientific">Sphingobium limneticum</name>
    <dbReference type="NCBI Taxonomy" id="1007511"/>
    <lineage>
        <taxon>Bacteria</taxon>
        <taxon>Pseudomonadati</taxon>
        <taxon>Pseudomonadota</taxon>
        <taxon>Alphaproteobacteria</taxon>
        <taxon>Sphingomonadales</taxon>
        <taxon>Sphingomonadaceae</taxon>
        <taxon>Sphingobium</taxon>
    </lineage>
</organism>
<evidence type="ECO:0000313" key="2">
    <source>
        <dbReference type="EMBL" id="KAA9018157.1"/>
    </source>
</evidence>
<keyword evidence="3" id="KW-0645">Protease</keyword>
<gene>
    <name evidence="3" type="ORF">F4U95_08500</name>
    <name evidence="2" type="ORF">F4U96_08550</name>
</gene>
<proteinExistence type="predicted"/>
<sequence length="601" mass="62548">MSMEIAVALILSLATLLGWVRLGLWHRSAMTSGQASIGRTGALALLQPLCAGLLYLALFPPVAGGEAASLRIATAGTSRMIGAQAGAPLILLPEAPAIGGGEAVPDLATALRRHPGVTQIHVLGHGLEPRDMDVAKGLAVRFDPPPMRPGIVDIAPPAEVAPGARFIMGGTLNGLPDATIELLDPAGRVTDSGAADKDGHFQLAGTARAAGAVGFTVRVRSGRRIVEQADVPVWIVENARPRLLILAGAPGPEVKYLRRWASDAGYDVTTQMSAGGGIALGDAPVALDAGSLRRFDVAVVDERSWPGARGAMLAAVRDGMGLVLRAGGAIDGATRSQWQALGFGLSGPGGIAPLALPKVPEQAIARTRHGIGSVDAPVDMALPEELAPDISRVGLVPGGSDAVPLLQDAGGTSLAAWRAIGAGRVALFTAIDSYGLTLTGRGDLYGDWWSDMLGTVARPAPASRMTTDTVWVGDRMAPCGLTGDARVETPDGTQARVLPVAGCGAFWAATPGWHRLRTQGETRPFYVQPRDALPVMRAARDRQAMAMLRSDVPSVAAATMPAAAWPIWATWLAWLAASALLWWLERSRLGRRAPLPDQSAM</sequence>
<dbReference type="Proteomes" id="UP000325933">
    <property type="component" value="Unassembled WGS sequence"/>
</dbReference>
<keyword evidence="3" id="KW-0378">Hydrolase</keyword>
<keyword evidence="1" id="KW-1133">Transmembrane helix</keyword>
<evidence type="ECO:0000313" key="4">
    <source>
        <dbReference type="Proteomes" id="UP000325933"/>
    </source>
</evidence>
<evidence type="ECO:0000313" key="3">
    <source>
        <dbReference type="EMBL" id="KAA9030793.1"/>
    </source>
</evidence>
<dbReference type="Proteomes" id="UP000326364">
    <property type="component" value="Unassembled WGS sequence"/>
</dbReference>
<keyword evidence="1" id="KW-0472">Membrane</keyword>
<dbReference type="GO" id="GO:0004180">
    <property type="term" value="F:carboxypeptidase activity"/>
    <property type="evidence" value="ECO:0007669"/>
    <property type="project" value="UniProtKB-KW"/>
</dbReference>
<keyword evidence="1" id="KW-0812">Transmembrane</keyword>
<comment type="caution">
    <text evidence="3">The sequence shown here is derived from an EMBL/GenBank/DDBJ whole genome shotgun (WGS) entry which is preliminary data.</text>
</comment>
<protein>
    <submittedName>
        <fullName evidence="3">Carboxypeptidase regulatory-like domain-containing protein</fullName>
    </submittedName>
</protein>
<accession>A0A5J5I598</accession>
<dbReference type="EMBL" id="VYQA01000005">
    <property type="protein sequence ID" value="KAA9030793.1"/>
    <property type="molecule type" value="Genomic_DNA"/>
</dbReference>
<evidence type="ECO:0000256" key="1">
    <source>
        <dbReference type="SAM" id="Phobius"/>
    </source>
</evidence>
<dbReference type="EMBL" id="VYQB01000005">
    <property type="protein sequence ID" value="KAA9018157.1"/>
    <property type="molecule type" value="Genomic_DNA"/>
</dbReference>
<reference evidence="4 5" key="1">
    <citation type="submission" date="2019-09" db="EMBL/GenBank/DDBJ databases">
        <authorList>
            <person name="Feng G."/>
        </authorList>
    </citation>
    <scope>NUCLEOTIDE SEQUENCE [LARGE SCALE GENOMIC DNA]</scope>
    <source>
        <strain evidence="3 4">KACC 19283</strain>
        <strain evidence="2 5">KACC 19284</strain>
    </source>
</reference>
<dbReference type="RefSeq" id="WP_150425350.1">
    <property type="nucleotide sequence ID" value="NZ_VYQA01000005.1"/>
</dbReference>
<keyword evidence="3" id="KW-0121">Carboxypeptidase</keyword>
<name>A0A5J5I598_9SPHN</name>
<dbReference type="AlphaFoldDB" id="A0A5J5I598"/>
<evidence type="ECO:0000313" key="5">
    <source>
        <dbReference type="Proteomes" id="UP000326364"/>
    </source>
</evidence>